<protein>
    <submittedName>
        <fullName evidence="2">Uncharacterized protein</fullName>
    </submittedName>
</protein>
<sequence length="411" mass="47744">MFCILSFYFIFIPKFGFVLANFVDWVDYGKMIDGIVKEPFILGSYNFFKLHNRAQNGGVVEQFQTNLAHLINRFNEFDNYLQRTMKSLYLKQLTSRRIEEPLKYAQNWAHEIALNSNNVKYTELLTVKTRSVIKGLKREFNTLLVEVKLETILMNCVALPMDDFLGETHKIWQFVRQNETHCQKEAFERAKETLAKANGIQKKGETSPKQNGTNNLRNAVLKVARKLYIDAKIGILEREFATKISDFMAPLIDLERLLSFEKAIETDSRKIGEVIGRADLEGRKKIGQTLENAKEGIKRSKKIILELLNIRFKRLKQQIEQLSTSKKETEMEKTIVASEQWPTKTVKGMAIFTEFFFELQTDNGLTADESVREEIEEKTTELEKNSAQSFDLLDMVNRFRQTFEKKVTKGQ</sequence>
<comment type="caution">
    <text evidence="2">The sequence shown here is derived from an EMBL/GenBank/DDBJ whole genome shotgun (WGS) entry which is preliminary data.</text>
</comment>
<organism evidence="2 3">
    <name type="scientific">Heterodera schachtii</name>
    <name type="common">Sugarbeet cyst nematode worm</name>
    <name type="synonym">Tylenchus schachtii</name>
    <dbReference type="NCBI Taxonomy" id="97005"/>
    <lineage>
        <taxon>Eukaryota</taxon>
        <taxon>Metazoa</taxon>
        <taxon>Ecdysozoa</taxon>
        <taxon>Nematoda</taxon>
        <taxon>Chromadorea</taxon>
        <taxon>Rhabditida</taxon>
        <taxon>Tylenchina</taxon>
        <taxon>Tylenchomorpha</taxon>
        <taxon>Tylenchoidea</taxon>
        <taxon>Heteroderidae</taxon>
        <taxon>Heteroderinae</taxon>
        <taxon>Heterodera</taxon>
    </lineage>
</organism>
<feature type="coiled-coil region" evidence="1">
    <location>
        <begin position="305"/>
        <end position="332"/>
    </location>
</feature>
<evidence type="ECO:0000256" key="1">
    <source>
        <dbReference type="SAM" id="Coils"/>
    </source>
</evidence>
<name>A0ABD2IRT4_HETSC</name>
<dbReference type="EMBL" id="JBICCN010000259">
    <property type="protein sequence ID" value="KAL3081931.1"/>
    <property type="molecule type" value="Genomic_DNA"/>
</dbReference>
<proteinExistence type="predicted"/>
<evidence type="ECO:0000313" key="2">
    <source>
        <dbReference type="EMBL" id="KAL3081931.1"/>
    </source>
</evidence>
<dbReference type="AlphaFoldDB" id="A0ABD2IRT4"/>
<reference evidence="2 3" key="1">
    <citation type="submission" date="2024-10" db="EMBL/GenBank/DDBJ databases">
        <authorList>
            <person name="Kim D."/>
        </authorList>
    </citation>
    <scope>NUCLEOTIDE SEQUENCE [LARGE SCALE GENOMIC DNA]</scope>
    <source>
        <strain evidence="2">Taebaek</strain>
    </source>
</reference>
<gene>
    <name evidence="2" type="ORF">niasHS_011900</name>
</gene>
<accession>A0ABD2IRT4</accession>
<evidence type="ECO:0000313" key="3">
    <source>
        <dbReference type="Proteomes" id="UP001620645"/>
    </source>
</evidence>
<keyword evidence="1" id="KW-0175">Coiled coil</keyword>
<dbReference type="Proteomes" id="UP001620645">
    <property type="component" value="Unassembled WGS sequence"/>
</dbReference>
<keyword evidence="3" id="KW-1185">Reference proteome</keyword>